<organism evidence="1 2">
    <name type="scientific">Solanum verrucosum</name>
    <dbReference type="NCBI Taxonomy" id="315347"/>
    <lineage>
        <taxon>Eukaryota</taxon>
        <taxon>Viridiplantae</taxon>
        <taxon>Streptophyta</taxon>
        <taxon>Embryophyta</taxon>
        <taxon>Tracheophyta</taxon>
        <taxon>Spermatophyta</taxon>
        <taxon>Magnoliopsida</taxon>
        <taxon>eudicotyledons</taxon>
        <taxon>Gunneridae</taxon>
        <taxon>Pentapetalae</taxon>
        <taxon>asterids</taxon>
        <taxon>lamiids</taxon>
        <taxon>Solanales</taxon>
        <taxon>Solanaceae</taxon>
        <taxon>Solanoideae</taxon>
        <taxon>Solaneae</taxon>
        <taxon>Solanum</taxon>
    </lineage>
</organism>
<dbReference type="AlphaFoldDB" id="A0AAF0UQ29"/>
<sequence length="121" mass="13946">MELLNTEVPIDLPSWIIKHMHRVLYQDENGHTLPYGFWMASIFEAFDVLVQVWDSQTVKDVFAEKEDELIAMETTHQIEKATWEVRVVALQNELAQERPANIVTVRHLNQLLSALNTTSAS</sequence>
<proteinExistence type="predicted"/>
<evidence type="ECO:0000313" key="1">
    <source>
        <dbReference type="EMBL" id="WMV50422.1"/>
    </source>
</evidence>
<evidence type="ECO:0000313" key="2">
    <source>
        <dbReference type="Proteomes" id="UP001234989"/>
    </source>
</evidence>
<dbReference type="EMBL" id="CP133621">
    <property type="protein sequence ID" value="WMV50422.1"/>
    <property type="molecule type" value="Genomic_DNA"/>
</dbReference>
<protein>
    <submittedName>
        <fullName evidence="1">Uncharacterized protein</fullName>
    </submittedName>
</protein>
<reference evidence="1" key="1">
    <citation type="submission" date="2023-08" db="EMBL/GenBank/DDBJ databases">
        <title>A de novo genome assembly of Solanum verrucosum Schlechtendal, a Mexican diploid species geographically isolated from the other diploid A-genome species in potato relatives.</title>
        <authorList>
            <person name="Hosaka K."/>
        </authorList>
    </citation>
    <scope>NUCLEOTIDE SEQUENCE</scope>
    <source>
        <tissue evidence="1">Young leaves</tissue>
    </source>
</reference>
<dbReference type="Proteomes" id="UP001234989">
    <property type="component" value="Chromosome 10"/>
</dbReference>
<name>A0AAF0UQ29_SOLVR</name>
<gene>
    <name evidence="1" type="ORF">MTR67_043807</name>
</gene>
<keyword evidence="2" id="KW-1185">Reference proteome</keyword>
<accession>A0AAF0UQ29</accession>